<dbReference type="SUPFAM" id="SSF56059">
    <property type="entry name" value="Glutathione synthetase ATP-binding domain-like"/>
    <property type="match status" value="1"/>
</dbReference>
<reference evidence="3 4" key="1">
    <citation type="submission" date="2018-06" db="EMBL/GenBank/DDBJ databases">
        <title>Extensive metabolic versatility and redundancy in microbially diverse, dynamic hydrothermal sediments.</title>
        <authorList>
            <person name="Dombrowski N."/>
            <person name="Teske A."/>
            <person name="Baker B.J."/>
        </authorList>
    </citation>
    <scope>NUCLEOTIDE SEQUENCE [LARGE SCALE GENOMIC DNA]</scope>
    <source>
        <strain evidence="3">B66_G16</strain>
    </source>
</reference>
<protein>
    <recommendedName>
        <fullName evidence="2">ATP-grasp domain-containing protein</fullName>
    </recommendedName>
</protein>
<accession>A0A497EQM7</accession>
<dbReference type="Pfam" id="PF02655">
    <property type="entry name" value="ATP-grasp_3"/>
    <property type="match status" value="1"/>
</dbReference>
<dbReference type="PANTHER" id="PTHR23132">
    <property type="entry name" value="D-ALANINE--D-ALANINE LIGASE"/>
    <property type="match status" value="1"/>
</dbReference>
<dbReference type="PANTHER" id="PTHR23132:SF23">
    <property type="entry name" value="D-ALANINE--D-ALANINE LIGASE B"/>
    <property type="match status" value="1"/>
</dbReference>
<keyword evidence="1" id="KW-0067">ATP-binding</keyword>
<comment type="caution">
    <text evidence="3">The sequence shown here is derived from an EMBL/GenBank/DDBJ whole genome shotgun (WGS) entry which is preliminary data.</text>
</comment>
<proteinExistence type="predicted"/>
<dbReference type="Gene3D" id="2.30.36.100">
    <property type="match status" value="1"/>
</dbReference>
<dbReference type="PROSITE" id="PS50975">
    <property type="entry name" value="ATP_GRASP"/>
    <property type="match status" value="1"/>
</dbReference>
<evidence type="ECO:0000313" key="4">
    <source>
        <dbReference type="Proteomes" id="UP000278475"/>
    </source>
</evidence>
<organism evidence="3 4">
    <name type="scientific">Thermoproteota archaeon</name>
    <dbReference type="NCBI Taxonomy" id="2056631"/>
    <lineage>
        <taxon>Archaea</taxon>
        <taxon>Thermoproteota</taxon>
    </lineage>
</organism>
<name>A0A497EQM7_9CREN</name>
<evidence type="ECO:0000313" key="3">
    <source>
        <dbReference type="EMBL" id="RLE49684.1"/>
    </source>
</evidence>
<keyword evidence="1" id="KW-0547">Nucleotide-binding</keyword>
<dbReference type="InterPro" id="IPR003806">
    <property type="entry name" value="ATP-grasp_PylC-type"/>
</dbReference>
<dbReference type="GO" id="GO:0046872">
    <property type="term" value="F:metal ion binding"/>
    <property type="evidence" value="ECO:0007669"/>
    <property type="project" value="InterPro"/>
</dbReference>
<dbReference type="GO" id="GO:0008716">
    <property type="term" value="F:D-alanine-D-alanine ligase activity"/>
    <property type="evidence" value="ECO:0007669"/>
    <property type="project" value="TreeGrafter"/>
</dbReference>
<dbReference type="GO" id="GO:0005524">
    <property type="term" value="F:ATP binding"/>
    <property type="evidence" value="ECO:0007669"/>
    <property type="project" value="UniProtKB-UniRule"/>
</dbReference>
<dbReference type="InterPro" id="IPR011761">
    <property type="entry name" value="ATP-grasp"/>
</dbReference>
<dbReference type="EMBL" id="QMQV01000026">
    <property type="protein sequence ID" value="RLE49684.1"/>
    <property type="molecule type" value="Genomic_DNA"/>
</dbReference>
<sequence length="349" mass="39035">MSKVLLLEYFSSKLYELFRDNFLPSLLAEGFLMLRLLAEDFLQAGFGVLAAADKRLGACEKTLTSIDNVEEVFKLAACCDYFYVIAPCHRGRLAKLVSMLGSLGLRSLNPPLKAIECSCDKYLTYTKLRQAGLHTPYTVKVPSREGFDYVKKLVHKEFSYPIVVKPVCGDGCLGLSLAYDDDQLIRAFRKAQLYGDYILLQEHVNGEHVSASLFVKEGKATLLSVNQQLIELKPFNEESRYLGGLTPYDVKVDVDDFVKAALAVEAEGYVGVDAIKSGDKLFIVEVNPRLTTSYIALRKVSDFSLAKAFFSNKVERPSFKARALYYKKSTDQGKASSFNEFLVVEKKPL</sequence>
<evidence type="ECO:0000259" key="2">
    <source>
        <dbReference type="PROSITE" id="PS50975"/>
    </source>
</evidence>
<dbReference type="Gene3D" id="3.30.470.20">
    <property type="entry name" value="ATP-grasp fold, B domain"/>
    <property type="match status" value="1"/>
</dbReference>
<dbReference type="Proteomes" id="UP000278475">
    <property type="component" value="Unassembled WGS sequence"/>
</dbReference>
<gene>
    <name evidence="3" type="ORF">DRJ31_04030</name>
</gene>
<evidence type="ECO:0000256" key="1">
    <source>
        <dbReference type="PROSITE-ProRule" id="PRU00409"/>
    </source>
</evidence>
<dbReference type="Gene3D" id="3.40.50.11770">
    <property type="match status" value="1"/>
</dbReference>
<feature type="domain" description="ATP-grasp" evidence="2">
    <location>
        <begin position="125"/>
        <end position="314"/>
    </location>
</feature>
<dbReference type="AlphaFoldDB" id="A0A497EQM7"/>